<name>A0ABM7X105_9BACT</name>
<dbReference type="Proteomes" id="UP001162891">
    <property type="component" value="Chromosome"/>
</dbReference>
<protein>
    <recommendedName>
        <fullName evidence="3">Suppressor of fused-like domain-containing protein</fullName>
    </recommendedName>
</protein>
<dbReference type="EMBL" id="AP025591">
    <property type="protein sequence ID" value="BDG05445.1"/>
    <property type="molecule type" value="Genomic_DNA"/>
</dbReference>
<accession>A0ABM7X105</accession>
<gene>
    <name evidence="1" type="ORF">AMOR_44410</name>
</gene>
<sequence>METLSRLEAQILAYLLERLPISTRGRCWVSPLAGGGAEVIAAAPLAAVPGTSAVFTLARASRRVVLTLTGADPVRVGPILARAAHEAPADADVHVLALDDPYLAGHGRAGVALLPPGSGRWFPGVPDAVRFDAEVVQVSMATFLSPSELADARTRGPEPLLAAFARGERDLIRFGSRERAG</sequence>
<evidence type="ECO:0008006" key="3">
    <source>
        <dbReference type="Google" id="ProtNLM"/>
    </source>
</evidence>
<organism evidence="1 2">
    <name type="scientific">Anaeromyxobacter oryzae</name>
    <dbReference type="NCBI Taxonomy" id="2918170"/>
    <lineage>
        <taxon>Bacteria</taxon>
        <taxon>Pseudomonadati</taxon>
        <taxon>Myxococcota</taxon>
        <taxon>Myxococcia</taxon>
        <taxon>Myxococcales</taxon>
        <taxon>Cystobacterineae</taxon>
        <taxon>Anaeromyxobacteraceae</taxon>
        <taxon>Anaeromyxobacter</taxon>
    </lineage>
</organism>
<evidence type="ECO:0000313" key="2">
    <source>
        <dbReference type="Proteomes" id="UP001162891"/>
    </source>
</evidence>
<evidence type="ECO:0000313" key="1">
    <source>
        <dbReference type="EMBL" id="BDG05445.1"/>
    </source>
</evidence>
<keyword evidence="2" id="KW-1185">Reference proteome</keyword>
<dbReference type="RefSeq" id="WP_248354290.1">
    <property type="nucleotide sequence ID" value="NZ_AP025591.1"/>
</dbReference>
<proteinExistence type="predicted"/>
<reference evidence="2" key="1">
    <citation type="journal article" date="2022" name="Int. J. Syst. Evol. Microbiol.">
        <title>Anaeromyxobacter oryzae sp. nov., Anaeromyxobacter diazotrophicus sp. nov. and Anaeromyxobacter paludicola sp. nov., isolated from paddy soils.</title>
        <authorList>
            <person name="Itoh H."/>
            <person name="Xu Z."/>
            <person name="Mise K."/>
            <person name="Masuda Y."/>
            <person name="Ushijima N."/>
            <person name="Hayakawa C."/>
            <person name="Shiratori Y."/>
            <person name="Senoo K."/>
        </authorList>
    </citation>
    <scope>NUCLEOTIDE SEQUENCE [LARGE SCALE GENOMIC DNA]</scope>
    <source>
        <strain evidence="2">Red232</strain>
    </source>
</reference>